<dbReference type="Gene3D" id="2.70.98.10">
    <property type="match status" value="2"/>
</dbReference>
<feature type="active site" evidence="6">
    <location>
        <position position="351"/>
    </location>
</feature>
<dbReference type="Pfam" id="PF08124">
    <property type="entry name" value="Lyase_8_N"/>
    <property type="match status" value="1"/>
</dbReference>
<comment type="caution">
    <text evidence="12">The sequence shown here is derived from an EMBL/GenBank/DDBJ whole genome shotgun (WGS) entry which is preliminary data.</text>
</comment>
<feature type="domain" description="Polysaccharide lyase family 8 central" evidence="8">
    <location>
        <begin position="451"/>
        <end position="698"/>
    </location>
</feature>
<dbReference type="InterPro" id="IPR038970">
    <property type="entry name" value="Lyase_8"/>
</dbReference>
<feature type="active site" evidence="6">
    <location>
        <position position="288"/>
    </location>
</feature>
<evidence type="ECO:0000256" key="5">
    <source>
        <dbReference type="ARBA" id="ARBA00023239"/>
    </source>
</evidence>
<dbReference type="Pfam" id="PF24517">
    <property type="entry name" value="CBM96"/>
    <property type="match status" value="2"/>
</dbReference>
<dbReference type="Gene3D" id="2.60.220.10">
    <property type="entry name" value="Polysaccharide lyase family 8-like, C-terminal"/>
    <property type="match status" value="1"/>
</dbReference>
<dbReference type="RefSeq" id="WP_163941125.1">
    <property type="nucleotide sequence ID" value="NZ_JAAIKC010000001.1"/>
</dbReference>
<evidence type="ECO:0000259" key="9">
    <source>
        <dbReference type="Pfam" id="PF02884"/>
    </source>
</evidence>
<evidence type="ECO:0000256" key="2">
    <source>
        <dbReference type="ARBA" id="ARBA00006699"/>
    </source>
</evidence>
<dbReference type="NCBIfam" id="NF033679">
    <property type="entry name" value="DNRLRE_dom"/>
    <property type="match status" value="2"/>
</dbReference>
<evidence type="ECO:0000256" key="4">
    <source>
        <dbReference type="ARBA" id="ARBA00022729"/>
    </source>
</evidence>
<evidence type="ECO:0000313" key="12">
    <source>
        <dbReference type="EMBL" id="NEW05058.1"/>
    </source>
</evidence>
<dbReference type="SUPFAM" id="SSF74650">
    <property type="entry name" value="Galactose mutarotase-like"/>
    <property type="match status" value="2"/>
</dbReference>
<dbReference type="CDD" id="cd01083">
    <property type="entry name" value="GAG_Lyase"/>
    <property type="match status" value="1"/>
</dbReference>
<keyword evidence="5 12" id="KW-0456">Lyase</keyword>
<dbReference type="AlphaFoldDB" id="A0A6G3ZSP1"/>
<organism evidence="12">
    <name type="scientific">Paenibacillus sp. SYP-B3998</name>
    <dbReference type="NCBI Taxonomy" id="2678564"/>
    <lineage>
        <taxon>Bacteria</taxon>
        <taxon>Bacillati</taxon>
        <taxon>Bacillota</taxon>
        <taxon>Bacilli</taxon>
        <taxon>Bacillales</taxon>
        <taxon>Paenibacillaceae</taxon>
        <taxon>Paenibacillus</taxon>
    </lineage>
</organism>
<proteinExistence type="inferred from homology"/>
<dbReference type="SUPFAM" id="SSF48230">
    <property type="entry name" value="Chondroitin AC/alginate lyase"/>
    <property type="match status" value="1"/>
</dbReference>
<dbReference type="InterPro" id="IPR011013">
    <property type="entry name" value="Gal_mutarotase_sf_dom"/>
</dbReference>
<dbReference type="InterPro" id="IPR004103">
    <property type="entry name" value="Lyase_8_C"/>
</dbReference>
<dbReference type="PANTHER" id="PTHR38481:SF1">
    <property type="entry name" value="HYALURONATE LYASE"/>
    <property type="match status" value="1"/>
</dbReference>
<protein>
    <submittedName>
        <fullName evidence="12">Polysaccharide lyase 8 family protein</fullName>
    </submittedName>
</protein>
<keyword evidence="3" id="KW-0964">Secreted</keyword>
<feature type="chain" id="PRO_5026104044" evidence="7">
    <location>
        <begin position="34"/>
        <end position="1202"/>
    </location>
</feature>
<evidence type="ECO:0000259" key="11">
    <source>
        <dbReference type="Pfam" id="PF24517"/>
    </source>
</evidence>
<dbReference type="EMBL" id="JAAIKC010000001">
    <property type="protein sequence ID" value="NEW05058.1"/>
    <property type="molecule type" value="Genomic_DNA"/>
</dbReference>
<dbReference type="InterPro" id="IPR003159">
    <property type="entry name" value="Lyase_8_central_dom"/>
</dbReference>
<dbReference type="Pfam" id="PF02278">
    <property type="entry name" value="Lyase_8"/>
    <property type="match status" value="1"/>
</dbReference>
<dbReference type="InterPro" id="IPR055372">
    <property type="entry name" value="CBM96"/>
</dbReference>
<evidence type="ECO:0000256" key="1">
    <source>
        <dbReference type="ARBA" id="ARBA00004613"/>
    </source>
</evidence>
<sequence length="1202" mass="130059">MMMKSKQSVRLLLLCFLLIIGTVLGVNPQSAQASDEYDALGVKLQRLLLGDGQYSLPLTDTMLQQKIATIDRSTSSCSSAQAPCASGKGYWDTMNASASRTYLWVDLPFTSSDSYTKSGDISASYGRLYAMVSALYTPGSVFYQNAALKADILSALDWLYTQKYNTTVTTYGNWFHWQIGVPQLLTKTVILMGNDLSPTQVTNYMNAVNRFIPTASARTVSGSPVMTGANLLDQAIAVAYRGIIVKDASKISNARDALSSVFEYASPSAAVNTSARDGFYQDGSFIQHAAMPYIGGYGTSLLNDVGILLYTLGGSSWDVTDVNKWNAYKWVFDSVEPFIYNGNVMDMVRGRNIAYGPSLGVKDEQPILTGKGLISSLCYLLMTAPEDNQQLGASYPLHPKQAIQGMLKYWLSVDSGNQILSAASIYQYMQLKQIVQDASIPSRGEKIGQFQFPSQDRAVQLRQGYGYGISMSSKRVDKYESGNKNNVKGWYTGDGMTYLYNSDPTQFDNYWPTVNPYRLPGTTIDTQTRTANSNWTNYLSPNTWAGGAELLGLYGATGMDLKSPGDIATGGAVTTPSSLTAKKSWFTFDNEIVALGAGITNKGQTGNGWDGTTRKVETIVDNRKMNGSNALTVNGDVQPAALGWSDTLSGANWLHLQGNTSGDTSSIGYYFPGSTTLKAKREARTGTWNDINQATPNVYTVYNTEDTYVRQNEPNHGTESTLLVKNDTGGYARESYIKFDLSSYVPSGATFDSAQVTLVPTSIGSTGNAIQNTAEWVSSSAWSETDLLWSNKPSSTALNPVQQWSGMQVGTPVAIDVTNALQTALSSNQTTVTLRIYASSEADANGWVYYASRENPNSTYRPKLTLTNYKEPVKANYLTLWMDHGTNPSNASYSYVALPNASSAQVQSYAAQPTVTILENSSSAQAVKETSLNIVAANLWEDSVKTIGDGNGGNLITVDKKASVLVKEENGALDFAISDPTQANAGSIQVELNRSYAAAAFLDTGITVTQYSPTLKLSIDVSGSYGTTFHARFTNATPTVIPSQADAWVRDGSYAGTNYGSNGYMEVKNESVGYNRNALVQFDLSTYTGTVSKAMIMLSPTGAPSTPVYHQARLLSQVWGENTLTWNNKPASLLPLDQWKVPAAGKSVWIDVTEQVRSALASSNKQIGIEISSLTNGSSTYVSYASKENAVAASKPMLQIMP</sequence>
<evidence type="ECO:0000256" key="6">
    <source>
        <dbReference type="PIRSR" id="PIRSR638970-1"/>
    </source>
</evidence>
<dbReference type="GO" id="GO:0030246">
    <property type="term" value="F:carbohydrate binding"/>
    <property type="evidence" value="ECO:0007669"/>
    <property type="project" value="InterPro"/>
</dbReference>
<dbReference type="SUPFAM" id="SSF49863">
    <property type="entry name" value="Hyaluronate lyase-like, C-terminal domain"/>
    <property type="match status" value="1"/>
</dbReference>
<dbReference type="Pfam" id="PF02884">
    <property type="entry name" value="Lyase_8_C"/>
    <property type="match status" value="1"/>
</dbReference>
<accession>A0A6G3ZSP1</accession>
<dbReference type="InterPro" id="IPR014718">
    <property type="entry name" value="GH-type_carb-bd"/>
</dbReference>
<evidence type="ECO:0000259" key="8">
    <source>
        <dbReference type="Pfam" id="PF02278"/>
    </source>
</evidence>
<evidence type="ECO:0000259" key="10">
    <source>
        <dbReference type="Pfam" id="PF08124"/>
    </source>
</evidence>
<keyword evidence="4 7" id="KW-0732">Signal</keyword>
<feature type="active site" evidence="6">
    <location>
        <position position="297"/>
    </location>
</feature>
<reference evidence="12" key="1">
    <citation type="submission" date="2020-02" db="EMBL/GenBank/DDBJ databases">
        <authorList>
            <person name="Shen X.-R."/>
            <person name="Zhang Y.-X."/>
        </authorList>
    </citation>
    <scope>NUCLEOTIDE SEQUENCE</scope>
    <source>
        <strain evidence="12">SYP-B3998</strain>
    </source>
</reference>
<feature type="domain" description="Polysaccharide lyase family 8 C-terminal" evidence="9">
    <location>
        <begin position="916"/>
        <end position="985"/>
    </location>
</feature>
<dbReference type="InterPro" id="IPR008929">
    <property type="entry name" value="Chondroitin_lyas"/>
</dbReference>
<name>A0A6G3ZSP1_9BACL</name>
<feature type="domain" description="Carbohydrate-binding module family 96" evidence="11">
    <location>
        <begin position="1041"/>
        <end position="1199"/>
    </location>
</feature>
<comment type="similarity">
    <text evidence="2">Belongs to the polysaccharide lyase 8 family.</text>
</comment>
<comment type="subcellular location">
    <subcellularLocation>
        <location evidence="1">Secreted</location>
    </subcellularLocation>
</comment>
<feature type="domain" description="Polysaccharide lyase 8 N-terminal alpha-helical" evidence="10">
    <location>
        <begin position="88"/>
        <end position="380"/>
    </location>
</feature>
<dbReference type="InterPro" id="IPR012970">
    <property type="entry name" value="Lyase_8_alpha_N"/>
</dbReference>
<dbReference type="GO" id="GO:0016837">
    <property type="term" value="F:carbon-oxygen lyase activity, acting on polysaccharides"/>
    <property type="evidence" value="ECO:0007669"/>
    <property type="project" value="UniProtKB-ARBA"/>
</dbReference>
<dbReference type="PANTHER" id="PTHR38481">
    <property type="entry name" value="HYALURONATE LYASE"/>
    <property type="match status" value="1"/>
</dbReference>
<dbReference type="Gene3D" id="1.50.10.100">
    <property type="entry name" value="Chondroitin AC/alginate lyase"/>
    <property type="match status" value="1"/>
</dbReference>
<dbReference type="GO" id="GO:0005975">
    <property type="term" value="P:carbohydrate metabolic process"/>
    <property type="evidence" value="ECO:0007669"/>
    <property type="project" value="InterPro"/>
</dbReference>
<evidence type="ECO:0000256" key="3">
    <source>
        <dbReference type="ARBA" id="ARBA00022525"/>
    </source>
</evidence>
<feature type="signal peptide" evidence="7">
    <location>
        <begin position="1"/>
        <end position="33"/>
    </location>
</feature>
<gene>
    <name evidence="12" type="ORF">GK047_03365</name>
</gene>
<dbReference type="GO" id="GO:0005576">
    <property type="term" value="C:extracellular region"/>
    <property type="evidence" value="ECO:0007669"/>
    <property type="project" value="UniProtKB-SubCell"/>
</dbReference>
<evidence type="ECO:0000256" key="7">
    <source>
        <dbReference type="SAM" id="SignalP"/>
    </source>
</evidence>
<feature type="domain" description="Carbohydrate-binding module family 96" evidence="11">
    <location>
        <begin position="700"/>
        <end position="867"/>
    </location>
</feature>
<dbReference type="InterPro" id="IPR011071">
    <property type="entry name" value="Lyase_8-like_C"/>
</dbReference>